<dbReference type="PANTHER" id="PTHR34278">
    <property type="entry name" value="PROTEIN THI031, PUTATIVE-RELATED"/>
    <property type="match status" value="1"/>
</dbReference>
<feature type="region of interest" description="Disordered" evidence="1">
    <location>
        <begin position="1"/>
        <end position="57"/>
    </location>
</feature>
<sequence>MKMEARLHGVFRTFPVQPSPRNPKPETQHVQTLDPVPVAGSFSNVTSNASSHSKFTGKCGKPQWVQCHLNPVSKSKDKTKGAQKFRTSNVAGFKLSGLSATGVLDSFNKEDEIYDHQANDPDDDYENGGTRVLVDNDDDYMAKFWSLHDKQNDNDNDNDEDDRSFLV</sequence>
<keyword evidence="3" id="KW-1185">Reference proteome</keyword>
<evidence type="ECO:0000313" key="3">
    <source>
        <dbReference type="Proteomes" id="UP001165190"/>
    </source>
</evidence>
<dbReference type="OrthoDB" id="663108at2759"/>
<evidence type="ECO:0000256" key="1">
    <source>
        <dbReference type="SAM" id="MobiDB-lite"/>
    </source>
</evidence>
<dbReference type="EMBL" id="BSYR01000031">
    <property type="protein sequence ID" value="GMI98161.1"/>
    <property type="molecule type" value="Genomic_DNA"/>
</dbReference>
<reference evidence="2" key="1">
    <citation type="submission" date="2023-05" db="EMBL/GenBank/DDBJ databases">
        <title>Genome and transcriptome analyses reveal genes involved in the formation of fine ridges on petal epidermal cells in Hibiscus trionum.</title>
        <authorList>
            <person name="Koshimizu S."/>
            <person name="Masuda S."/>
            <person name="Ishii T."/>
            <person name="Shirasu K."/>
            <person name="Hoshino A."/>
            <person name="Arita M."/>
        </authorList>
    </citation>
    <scope>NUCLEOTIDE SEQUENCE</scope>
    <source>
        <strain evidence="2">Hamamatsu line</strain>
    </source>
</reference>
<dbReference type="PANTHER" id="PTHR34278:SF5">
    <property type="entry name" value="SITE, PUTATIVE-RELATED"/>
    <property type="match status" value="1"/>
</dbReference>
<feature type="compositionally biased region" description="Acidic residues" evidence="1">
    <location>
        <begin position="154"/>
        <end position="167"/>
    </location>
</feature>
<protein>
    <submittedName>
        <fullName evidence="2">Uncharacterized protein</fullName>
    </submittedName>
</protein>
<evidence type="ECO:0000313" key="2">
    <source>
        <dbReference type="EMBL" id="GMI98161.1"/>
    </source>
</evidence>
<feature type="region of interest" description="Disordered" evidence="1">
    <location>
        <begin position="148"/>
        <end position="167"/>
    </location>
</feature>
<dbReference type="AlphaFoldDB" id="A0A9W7IM40"/>
<dbReference type="Proteomes" id="UP001165190">
    <property type="component" value="Unassembled WGS sequence"/>
</dbReference>
<organism evidence="2 3">
    <name type="scientific">Hibiscus trionum</name>
    <name type="common">Flower of an hour</name>
    <dbReference type="NCBI Taxonomy" id="183268"/>
    <lineage>
        <taxon>Eukaryota</taxon>
        <taxon>Viridiplantae</taxon>
        <taxon>Streptophyta</taxon>
        <taxon>Embryophyta</taxon>
        <taxon>Tracheophyta</taxon>
        <taxon>Spermatophyta</taxon>
        <taxon>Magnoliopsida</taxon>
        <taxon>eudicotyledons</taxon>
        <taxon>Gunneridae</taxon>
        <taxon>Pentapetalae</taxon>
        <taxon>rosids</taxon>
        <taxon>malvids</taxon>
        <taxon>Malvales</taxon>
        <taxon>Malvaceae</taxon>
        <taxon>Malvoideae</taxon>
        <taxon>Hibiscus</taxon>
    </lineage>
</organism>
<comment type="caution">
    <text evidence="2">The sequence shown here is derived from an EMBL/GenBank/DDBJ whole genome shotgun (WGS) entry which is preliminary data.</text>
</comment>
<accession>A0A9W7IM40</accession>
<name>A0A9W7IM40_HIBTR</name>
<proteinExistence type="predicted"/>
<gene>
    <name evidence="2" type="ORF">HRI_003485400</name>
</gene>
<feature type="compositionally biased region" description="Polar residues" evidence="1">
    <location>
        <begin position="41"/>
        <end position="54"/>
    </location>
</feature>